<proteinExistence type="inferred from homology"/>
<feature type="region of interest" description="Disordered" evidence="2">
    <location>
        <begin position="20"/>
        <end position="48"/>
    </location>
</feature>
<dbReference type="CDD" id="cd21451">
    <property type="entry name" value="DLC-like_TCTEX1D"/>
    <property type="match status" value="1"/>
</dbReference>
<gene>
    <name evidence="3" type="ORF">RRG08_005495</name>
</gene>
<dbReference type="InterPro" id="IPR005334">
    <property type="entry name" value="Tctex-1-like"/>
</dbReference>
<dbReference type="GO" id="GO:0005868">
    <property type="term" value="C:cytoplasmic dynein complex"/>
    <property type="evidence" value="ECO:0007669"/>
    <property type="project" value="TreeGrafter"/>
</dbReference>
<protein>
    <submittedName>
        <fullName evidence="3">Uncharacterized protein</fullName>
    </submittedName>
</protein>
<evidence type="ECO:0000256" key="1">
    <source>
        <dbReference type="ARBA" id="ARBA00005361"/>
    </source>
</evidence>
<evidence type="ECO:0000313" key="3">
    <source>
        <dbReference type="EMBL" id="KAK3729123.1"/>
    </source>
</evidence>
<sequence>MQKGSNRDSSKRTGLSVRYCFDGLEKESQPDSGPPEDAQDVSAAEPCQESALCPMECSHAGLMVGRRAPPHLQRSSHWFQAGLGSEMKRRARLSSAGARRQAYTLSDETDRHGGVWRGDGDEDPGFFVTSKVKQPPKEDTLSWDSSCSSSSSEDDVGNVYSKDWRSGNNNYLWGSRRIPIPPSGQDISSNKGFDDTNFRGSTVATSGGHSNKRVENTFRLEPKPGQAFVWFKARRPIVSVVDQLLDEFVYNQKSAPAVTRKLCEVIMKMIKKHFDWPRYKFVCNVTLVQLRQQGIMIADRALWNTAVDNVASYAYKNKFVVCVVTFHALYCE</sequence>
<organism evidence="3 4">
    <name type="scientific">Elysia crispata</name>
    <name type="common">lettuce slug</name>
    <dbReference type="NCBI Taxonomy" id="231223"/>
    <lineage>
        <taxon>Eukaryota</taxon>
        <taxon>Metazoa</taxon>
        <taxon>Spiralia</taxon>
        <taxon>Lophotrochozoa</taxon>
        <taxon>Mollusca</taxon>
        <taxon>Gastropoda</taxon>
        <taxon>Heterobranchia</taxon>
        <taxon>Euthyneura</taxon>
        <taxon>Panpulmonata</taxon>
        <taxon>Sacoglossa</taxon>
        <taxon>Placobranchoidea</taxon>
        <taxon>Plakobranchidae</taxon>
        <taxon>Elysia</taxon>
    </lineage>
</organism>
<dbReference type="AlphaFoldDB" id="A0AAE0Y0X3"/>
<name>A0AAE0Y0X3_9GAST</name>
<accession>A0AAE0Y0X3</accession>
<evidence type="ECO:0000256" key="2">
    <source>
        <dbReference type="SAM" id="MobiDB-lite"/>
    </source>
</evidence>
<dbReference type="EMBL" id="JAWDGP010007160">
    <property type="protein sequence ID" value="KAK3729123.1"/>
    <property type="molecule type" value="Genomic_DNA"/>
</dbReference>
<dbReference type="Pfam" id="PF03645">
    <property type="entry name" value="Tctex-1"/>
    <property type="match status" value="1"/>
</dbReference>
<feature type="region of interest" description="Disordered" evidence="2">
    <location>
        <begin position="102"/>
        <end position="159"/>
    </location>
</feature>
<evidence type="ECO:0000313" key="4">
    <source>
        <dbReference type="Proteomes" id="UP001283361"/>
    </source>
</evidence>
<keyword evidence="4" id="KW-1185">Reference proteome</keyword>
<dbReference type="Proteomes" id="UP001283361">
    <property type="component" value="Unassembled WGS sequence"/>
</dbReference>
<dbReference type="Gene3D" id="3.30.1140.40">
    <property type="entry name" value="Tctex-1"/>
    <property type="match status" value="1"/>
</dbReference>
<dbReference type="GO" id="GO:0007018">
    <property type="term" value="P:microtubule-based movement"/>
    <property type="evidence" value="ECO:0007669"/>
    <property type="project" value="TreeGrafter"/>
</dbReference>
<comment type="caution">
    <text evidence="3">The sequence shown here is derived from an EMBL/GenBank/DDBJ whole genome shotgun (WGS) entry which is preliminary data.</text>
</comment>
<comment type="similarity">
    <text evidence="1">Belongs to the dynein light chain Tctex-type family.</text>
</comment>
<dbReference type="GO" id="GO:0045505">
    <property type="term" value="F:dynein intermediate chain binding"/>
    <property type="evidence" value="ECO:0007669"/>
    <property type="project" value="TreeGrafter"/>
</dbReference>
<feature type="compositionally biased region" description="Low complexity" evidence="2">
    <location>
        <begin position="142"/>
        <end position="151"/>
    </location>
</feature>
<dbReference type="GO" id="GO:0005737">
    <property type="term" value="C:cytoplasm"/>
    <property type="evidence" value="ECO:0007669"/>
    <property type="project" value="TreeGrafter"/>
</dbReference>
<dbReference type="InterPro" id="IPR038586">
    <property type="entry name" value="Tctex-1-like_sf"/>
</dbReference>
<dbReference type="PANTHER" id="PTHR21255">
    <property type="entry name" value="T-COMPLEX-ASSOCIATED-TESTIS-EXPRESSED 1/ DYNEIN LIGHT CHAIN"/>
    <property type="match status" value="1"/>
</dbReference>
<dbReference type="PANTHER" id="PTHR21255:SF65">
    <property type="entry name" value="TCTEX1 DOMAIN-CONTAINING PROTEIN 2"/>
    <property type="match status" value="1"/>
</dbReference>
<reference evidence="3" key="1">
    <citation type="journal article" date="2023" name="G3 (Bethesda)">
        <title>A reference genome for the long-term kleptoplast-retaining sea slug Elysia crispata morphotype clarki.</title>
        <authorList>
            <person name="Eastman K.E."/>
            <person name="Pendleton A.L."/>
            <person name="Shaikh M.A."/>
            <person name="Suttiyut T."/>
            <person name="Ogas R."/>
            <person name="Tomko P."/>
            <person name="Gavelis G."/>
            <person name="Widhalm J.R."/>
            <person name="Wisecaver J.H."/>
        </authorList>
    </citation>
    <scope>NUCLEOTIDE SEQUENCE</scope>
    <source>
        <strain evidence="3">ECLA1</strain>
    </source>
</reference>